<sequence length="391" mass="43577">MRSFCVSGFSDALDWRPILFQECSIAHCACALCGLVSFKAIRVSCGHTLCSECHEECSRHGSTCPIDEESFGDDDCCRIDLPVGFLAKRRAACWNKSNGCNFQGPICSLLKHQMECAFHVVSCPRCQVSVLRSEIVGHCKHGCPVVGVGPVVGADRAAQGYESIEQTSSEIKEALGKLSEDLSCLHTSLNLCREDVREAERSLKEQLEAQSGEVEKGCQAGSLSANGERPLPATECTCQPVRPPQQGRKFHWYLQGIAARTDQVKRNRELSTESPRHYLIGYNVSLECLFLRGSGCVCLRFRLKFYPGAYDSSIQWPFGRILKVRLIHSADENLSQRYTVDVGKHTSALRPKGEPSKSLEFDPQWKLWNLEDPQRCGFIEDDTLHLSLEIV</sequence>
<dbReference type="EMBL" id="GEFM01005316">
    <property type="protein sequence ID" value="JAP70480.1"/>
    <property type="molecule type" value="mRNA"/>
</dbReference>
<keyword evidence="3 7" id="KW-0479">Metal-binding</keyword>
<evidence type="ECO:0000256" key="4">
    <source>
        <dbReference type="ARBA" id="ARBA00022737"/>
    </source>
</evidence>
<feature type="zinc finger region" description="TRAF-type" evidence="7">
    <location>
        <begin position="112"/>
        <end position="144"/>
    </location>
</feature>
<keyword evidence="6 7" id="KW-0862">Zinc</keyword>
<keyword evidence="10" id="KW-0675">Receptor</keyword>
<dbReference type="GO" id="GO:0008270">
    <property type="term" value="F:zinc ion binding"/>
    <property type="evidence" value="ECO:0007669"/>
    <property type="project" value="UniProtKB-KW"/>
</dbReference>
<dbReference type="GO" id="GO:0005164">
    <property type="term" value="F:tumor necrosis factor receptor binding"/>
    <property type="evidence" value="ECO:0007669"/>
    <property type="project" value="TreeGrafter"/>
</dbReference>
<dbReference type="GO" id="GO:0005737">
    <property type="term" value="C:cytoplasm"/>
    <property type="evidence" value="ECO:0007669"/>
    <property type="project" value="UniProtKB-SubCell"/>
</dbReference>
<dbReference type="PANTHER" id="PTHR10131">
    <property type="entry name" value="TNF RECEPTOR ASSOCIATED FACTOR"/>
    <property type="match status" value="1"/>
</dbReference>
<keyword evidence="5 7" id="KW-0863">Zinc-finger</keyword>
<evidence type="ECO:0000256" key="7">
    <source>
        <dbReference type="PROSITE-ProRule" id="PRU00207"/>
    </source>
</evidence>
<feature type="domain" description="TRAF-type" evidence="9">
    <location>
        <begin position="112"/>
        <end position="144"/>
    </location>
</feature>
<reference evidence="10" key="1">
    <citation type="submission" date="2016-02" db="EMBL/GenBank/DDBJ databases">
        <title>RNAseq analyses of the midgut from blood- or serum-fed Ixodes ricinus ticks.</title>
        <authorList>
            <person name="Perner J."/>
            <person name="Provaznik J."/>
            <person name="Schrenkova J."/>
            <person name="Urbanova V."/>
            <person name="Ribeiro J.M."/>
            <person name="Kopacek P."/>
        </authorList>
    </citation>
    <scope>NUCLEOTIDE SEQUENCE</scope>
    <source>
        <tissue evidence="10">Gut</tissue>
    </source>
</reference>
<accession>A0A131XWM8</accession>
<keyword evidence="2" id="KW-0963">Cytoplasm</keyword>
<evidence type="ECO:0000259" key="8">
    <source>
        <dbReference type="PROSITE" id="PS50089"/>
    </source>
</evidence>
<feature type="domain" description="RING-type" evidence="8">
    <location>
        <begin position="30"/>
        <end position="68"/>
    </location>
</feature>
<dbReference type="Pfam" id="PF21355">
    <property type="entry name" value="TRAF-mep_MATH"/>
    <property type="match status" value="1"/>
</dbReference>
<dbReference type="AlphaFoldDB" id="A0A131XWM8"/>
<dbReference type="GO" id="GO:0009898">
    <property type="term" value="C:cytoplasmic side of plasma membrane"/>
    <property type="evidence" value="ECO:0007669"/>
    <property type="project" value="TreeGrafter"/>
</dbReference>
<dbReference type="InterPro" id="IPR008974">
    <property type="entry name" value="TRAF-like"/>
</dbReference>
<dbReference type="GO" id="GO:0043122">
    <property type="term" value="P:regulation of canonical NF-kappaB signal transduction"/>
    <property type="evidence" value="ECO:0007669"/>
    <property type="project" value="TreeGrafter"/>
</dbReference>
<evidence type="ECO:0000313" key="10">
    <source>
        <dbReference type="EMBL" id="JAP70480.1"/>
    </source>
</evidence>
<dbReference type="InterPro" id="IPR001841">
    <property type="entry name" value="Znf_RING"/>
</dbReference>
<dbReference type="PROSITE" id="PS50089">
    <property type="entry name" value="ZF_RING_2"/>
    <property type="match status" value="1"/>
</dbReference>
<comment type="subcellular location">
    <subcellularLocation>
        <location evidence="1">Cytoplasm</location>
    </subcellularLocation>
</comment>
<evidence type="ECO:0000259" key="9">
    <source>
        <dbReference type="PROSITE" id="PS50145"/>
    </source>
</evidence>
<dbReference type="PROSITE" id="PS50145">
    <property type="entry name" value="ZF_TRAF"/>
    <property type="match status" value="1"/>
</dbReference>
<evidence type="ECO:0000256" key="5">
    <source>
        <dbReference type="ARBA" id="ARBA00022771"/>
    </source>
</evidence>
<dbReference type="InterPro" id="IPR001293">
    <property type="entry name" value="Znf_TRAF"/>
</dbReference>
<dbReference type="Gene3D" id="2.60.210.10">
    <property type="entry name" value="Apoptosis, Tumor Necrosis Factor Receptor Associated Protein 2, Chain A"/>
    <property type="match status" value="1"/>
</dbReference>
<dbReference type="PANTHER" id="PTHR10131:SF138">
    <property type="entry name" value="RE66324P"/>
    <property type="match status" value="1"/>
</dbReference>
<evidence type="ECO:0000256" key="3">
    <source>
        <dbReference type="ARBA" id="ARBA00022723"/>
    </source>
</evidence>
<organism evidence="10">
    <name type="scientific">Ixodes ricinus</name>
    <name type="common">Common tick</name>
    <name type="synonym">Acarus ricinus</name>
    <dbReference type="NCBI Taxonomy" id="34613"/>
    <lineage>
        <taxon>Eukaryota</taxon>
        <taxon>Metazoa</taxon>
        <taxon>Ecdysozoa</taxon>
        <taxon>Arthropoda</taxon>
        <taxon>Chelicerata</taxon>
        <taxon>Arachnida</taxon>
        <taxon>Acari</taxon>
        <taxon>Parasitiformes</taxon>
        <taxon>Ixodida</taxon>
        <taxon>Ixodoidea</taxon>
        <taxon>Ixodidae</taxon>
        <taxon>Ixodinae</taxon>
        <taxon>Ixodes</taxon>
    </lineage>
</organism>
<dbReference type="InterPro" id="IPR013083">
    <property type="entry name" value="Znf_RING/FYVE/PHD"/>
</dbReference>
<evidence type="ECO:0000256" key="6">
    <source>
        <dbReference type="ARBA" id="ARBA00022833"/>
    </source>
</evidence>
<dbReference type="SUPFAM" id="SSF57850">
    <property type="entry name" value="RING/U-box"/>
    <property type="match status" value="1"/>
</dbReference>
<dbReference type="InterPro" id="IPR049342">
    <property type="entry name" value="TRAF1-6_MATH_dom"/>
</dbReference>
<name>A0A131XWM8_IXORI</name>
<evidence type="ECO:0000256" key="1">
    <source>
        <dbReference type="ARBA" id="ARBA00004496"/>
    </source>
</evidence>
<evidence type="ECO:0000256" key="2">
    <source>
        <dbReference type="ARBA" id="ARBA00022490"/>
    </source>
</evidence>
<proteinExistence type="evidence at transcript level"/>
<keyword evidence="4" id="KW-0677">Repeat</keyword>
<dbReference type="Gene3D" id="3.30.40.10">
    <property type="entry name" value="Zinc/RING finger domain, C3HC4 (zinc finger)"/>
    <property type="match status" value="1"/>
</dbReference>
<protein>
    <submittedName>
        <fullName evidence="10">Putative tnf receptor-associated factor</fullName>
    </submittedName>
</protein>
<dbReference type="SUPFAM" id="SSF49599">
    <property type="entry name" value="TRAF domain-like"/>
    <property type="match status" value="2"/>
</dbReference>